<name>A0AAJ5QMX9_9GAMM</name>
<dbReference type="PRINTS" id="PR00412">
    <property type="entry name" value="EPOXHYDRLASE"/>
</dbReference>
<gene>
    <name evidence="3" type="ORF">N5580_20170</name>
</gene>
<keyword evidence="1 3" id="KW-0378">Hydrolase</keyword>
<dbReference type="RefSeq" id="WP_126690196.1">
    <property type="nucleotide sequence ID" value="NZ_CP104759.1"/>
</dbReference>
<dbReference type="InterPro" id="IPR051340">
    <property type="entry name" value="Haloalkane_dehalogenase"/>
</dbReference>
<dbReference type="AlphaFoldDB" id="A0AAJ5QMX9"/>
<accession>A0AAJ5QMX9</accession>
<dbReference type="KEGG" id="kpie:N5580_20170"/>
<dbReference type="PANTHER" id="PTHR42977">
    <property type="entry name" value="HYDROLASE-RELATED"/>
    <property type="match status" value="1"/>
</dbReference>
<feature type="domain" description="AB hydrolase-1" evidence="2">
    <location>
        <begin position="32"/>
        <end position="276"/>
    </location>
</feature>
<dbReference type="GO" id="GO:0004301">
    <property type="term" value="F:epoxide hydrolase activity"/>
    <property type="evidence" value="ECO:0007669"/>
    <property type="project" value="TreeGrafter"/>
</dbReference>
<dbReference type="Proteomes" id="UP001211544">
    <property type="component" value="Plasmid pGABEKP28_1"/>
</dbReference>
<protein>
    <submittedName>
        <fullName evidence="3">Alpha/beta hydrolase</fullName>
    </submittedName>
</protein>
<proteinExistence type="predicted"/>
<dbReference type="EMBL" id="CP104759">
    <property type="protein sequence ID" value="WBG92951.1"/>
    <property type="molecule type" value="Genomic_DNA"/>
</dbReference>
<dbReference type="FunFam" id="3.40.50.1820:FF:000173">
    <property type="entry name" value="Alpha/beta hydrolase"/>
    <property type="match status" value="1"/>
</dbReference>
<organism evidence="3 4">
    <name type="scientific">Pantoea piersonii</name>
    <dbReference type="NCBI Taxonomy" id="2364647"/>
    <lineage>
        <taxon>Bacteria</taxon>
        <taxon>Pseudomonadati</taxon>
        <taxon>Pseudomonadota</taxon>
        <taxon>Gammaproteobacteria</taxon>
        <taxon>Enterobacterales</taxon>
        <taxon>Erwiniaceae</taxon>
        <taxon>Pantoea</taxon>
    </lineage>
</organism>
<geneLocation type="plasmid" evidence="3 4">
    <name>pGABEKP28_1</name>
</geneLocation>
<dbReference type="SUPFAM" id="SSF53474">
    <property type="entry name" value="alpha/beta-Hydrolases"/>
    <property type="match status" value="1"/>
</dbReference>
<reference evidence="3 4" key="1">
    <citation type="journal article" date="2022" name="J Glob Antimicrob Resist">
        <title>First complete genome of a multidrug resistant strain of the novel human pathogen Kalamiella piersonii (GABEKP28) identified in human saliva.</title>
        <authorList>
            <person name="McDonagh F."/>
            <person name="Singh N.K."/>
            <person name="Venkateswaran K."/>
            <person name="Lonappan A.M."/>
            <person name="Hallahan B."/>
            <person name="Tuohy A."/>
            <person name="Burke L."/>
            <person name="Kovarova A."/>
            <person name="Miliotis G."/>
        </authorList>
    </citation>
    <scope>NUCLEOTIDE SEQUENCE [LARGE SCALE GENOMIC DNA]</scope>
    <source>
        <strain evidence="3 4">GABEKP28</strain>
    </source>
</reference>
<dbReference type="PANTHER" id="PTHR42977:SF3">
    <property type="entry name" value="AB HYDROLASE-1 DOMAIN-CONTAINING PROTEIN"/>
    <property type="match status" value="1"/>
</dbReference>
<evidence type="ECO:0000259" key="2">
    <source>
        <dbReference type="Pfam" id="PF00561"/>
    </source>
</evidence>
<dbReference type="InterPro" id="IPR000639">
    <property type="entry name" value="Epox_hydrolase-like"/>
</dbReference>
<dbReference type="InterPro" id="IPR029058">
    <property type="entry name" value="AB_hydrolase_fold"/>
</dbReference>
<dbReference type="Gene3D" id="3.40.50.1820">
    <property type="entry name" value="alpha/beta hydrolase"/>
    <property type="match status" value="1"/>
</dbReference>
<dbReference type="InterPro" id="IPR000073">
    <property type="entry name" value="AB_hydrolase_1"/>
</dbReference>
<dbReference type="PRINTS" id="PR00111">
    <property type="entry name" value="ABHYDROLASE"/>
</dbReference>
<sequence length="293" mass="33462">MISNPQYPVHYRYVEADGVRVFYREAGNPERPTLLLLHGYPSASYQFRDLIPLLSDTFHLVAPDLPGFGFTEVPDERHYVYSFDALGETLTAFVDALKLERYALYVFDYGAPSGLRLALARPERVTGLISQNGNAYLEGLGDAWQPIRRYWAQPTAENRQVVRDNVLNLAGTRWQYLHGVSDETLVAPEGYMLDSLLMERPGNKEIQLDLFLDYASNLTRYPDFQRFFRERQLPTLVIWGKNDPFFIPPGAQAYLRDNPNAQVELLDTGHFALETHAVYIAQRIREVIGGEAV</sequence>
<keyword evidence="3" id="KW-0614">Plasmid</keyword>
<evidence type="ECO:0000313" key="3">
    <source>
        <dbReference type="EMBL" id="WBG92951.1"/>
    </source>
</evidence>
<evidence type="ECO:0000256" key="1">
    <source>
        <dbReference type="ARBA" id="ARBA00022801"/>
    </source>
</evidence>
<dbReference type="Pfam" id="PF00561">
    <property type="entry name" value="Abhydrolase_1"/>
    <property type="match status" value="1"/>
</dbReference>
<evidence type="ECO:0000313" key="4">
    <source>
        <dbReference type="Proteomes" id="UP001211544"/>
    </source>
</evidence>
<keyword evidence="4" id="KW-1185">Reference proteome</keyword>